<dbReference type="Proteomes" id="UP000053593">
    <property type="component" value="Unassembled WGS sequence"/>
</dbReference>
<keyword evidence="3" id="KW-1185">Reference proteome</keyword>
<dbReference type="InterPro" id="IPR036047">
    <property type="entry name" value="F-box-like_dom_sf"/>
</dbReference>
<dbReference type="OrthoDB" id="2832607at2759"/>
<evidence type="ECO:0000313" key="2">
    <source>
        <dbReference type="EMBL" id="KIK55537.1"/>
    </source>
</evidence>
<evidence type="ECO:0000259" key="1">
    <source>
        <dbReference type="PROSITE" id="PS50181"/>
    </source>
</evidence>
<name>A0A0D0CBW2_9AGAR</name>
<dbReference type="Gene3D" id="3.80.10.10">
    <property type="entry name" value="Ribonuclease Inhibitor"/>
    <property type="match status" value="1"/>
</dbReference>
<gene>
    <name evidence="2" type="ORF">GYMLUDRAFT_837992</name>
</gene>
<dbReference type="InterPro" id="IPR032675">
    <property type="entry name" value="LRR_dom_sf"/>
</dbReference>
<protein>
    <recommendedName>
        <fullName evidence="1">F-box domain-containing protein</fullName>
    </recommendedName>
</protein>
<reference evidence="2 3" key="1">
    <citation type="submission" date="2014-04" db="EMBL/GenBank/DDBJ databases">
        <title>Evolutionary Origins and Diversification of the Mycorrhizal Mutualists.</title>
        <authorList>
            <consortium name="DOE Joint Genome Institute"/>
            <consortium name="Mycorrhizal Genomics Consortium"/>
            <person name="Kohler A."/>
            <person name="Kuo A."/>
            <person name="Nagy L.G."/>
            <person name="Floudas D."/>
            <person name="Copeland A."/>
            <person name="Barry K.W."/>
            <person name="Cichocki N."/>
            <person name="Veneault-Fourrey C."/>
            <person name="LaButti K."/>
            <person name="Lindquist E.A."/>
            <person name="Lipzen A."/>
            <person name="Lundell T."/>
            <person name="Morin E."/>
            <person name="Murat C."/>
            <person name="Riley R."/>
            <person name="Ohm R."/>
            <person name="Sun H."/>
            <person name="Tunlid A."/>
            <person name="Henrissat B."/>
            <person name="Grigoriev I.V."/>
            <person name="Hibbett D.S."/>
            <person name="Martin F."/>
        </authorList>
    </citation>
    <scope>NUCLEOTIDE SEQUENCE [LARGE SCALE GENOMIC DNA]</scope>
    <source>
        <strain evidence="2 3">FD-317 M1</strain>
    </source>
</reference>
<accession>A0A0D0CBW2</accession>
<dbReference type="Pfam" id="PF12937">
    <property type="entry name" value="F-box-like"/>
    <property type="match status" value="1"/>
</dbReference>
<dbReference type="Gene3D" id="1.20.1280.50">
    <property type="match status" value="1"/>
</dbReference>
<sequence>MTSATPRPFTNAFFQYFPVELVREIVVLLEVKDILSLCLVCKDFHSVCIDILYKNIHTNKTQCFNTLASNVQNAKAVRNLTLPAQINIELDVVCNWLRENSSSSEALLFNKSTADVRAASVLPLLSNLRNLSVPPFSAIYTQALPECHFPLLRVFSYAMPITQPLVSFLSRTIAIVRLSLDSYIPFRSDLKFNELSIALPHLQHLTGNPQVVKLFAEHAPLATVHINWNFDRRNMQALEQALDSLASHCSSTLKEFAVYRNLFRQTGCNLQILSVICDKLPHITTLGLNGVQLDANLSATQNALSRFTYLEYLDMDHHPFGAVRPPRSRSFVVNWDQDEVTILSWASACPTLKRSRLHSTSFPSFYRNTFWLKDPRDGILWRFYRPDVWIPLLSTVPQRRTFLTSMHNWCSRRIDPSIKSTAPLAPVSVPDI</sequence>
<dbReference type="HOGENOM" id="CLU_634693_0_0_1"/>
<dbReference type="SUPFAM" id="SSF81383">
    <property type="entry name" value="F-box domain"/>
    <property type="match status" value="1"/>
</dbReference>
<organism evidence="2 3">
    <name type="scientific">Collybiopsis luxurians FD-317 M1</name>
    <dbReference type="NCBI Taxonomy" id="944289"/>
    <lineage>
        <taxon>Eukaryota</taxon>
        <taxon>Fungi</taxon>
        <taxon>Dikarya</taxon>
        <taxon>Basidiomycota</taxon>
        <taxon>Agaricomycotina</taxon>
        <taxon>Agaricomycetes</taxon>
        <taxon>Agaricomycetidae</taxon>
        <taxon>Agaricales</taxon>
        <taxon>Marasmiineae</taxon>
        <taxon>Omphalotaceae</taxon>
        <taxon>Collybiopsis</taxon>
        <taxon>Collybiopsis luxurians</taxon>
    </lineage>
</organism>
<dbReference type="EMBL" id="KN834805">
    <property type="protein sequence ID" value="KIK55537.1"/>
    <property type="molecule type" value="Genomic_DNA"/>
</dbReference>
<feature type="domain" description="F-box" evidence="1">
    <location>
        <begin position="11"/>
        <end position="56"/>
    </location>
</feature>
<dbReference type="PROSITE" id="PS50181">
    <property type="entry name" value="FBOX"/>
    <property type="match status" value="1"/>
</dbReference>
<evidence type="ECO:0000313" key="3">
    <source>
        <dbReference type="Proteomes" id="UP000053593"/>
    </source>
</evidence>
<dbReference type="AlphaFoldDB" id="A0A0D0CBW2"/>
<proteinExistence type="predicted"/>
<dbReference type="InterPro" id="IPR001810">
    <property type="entry name" value="F-box_dom"/>
</dbReference>